<dbReference type="RefSeq" id="WP_188563721.1">
    <property type="nucleotide sequence ID" value="NZ_BMGY01000064.1"/>
</dbReference>
<accession>A0ABQ2AFZ8</accession>
<reference evidence="2" key="1">
    <citation type="journal article" date="2019" name="Int. J. Syst. Evol. Microbiol.">
        <title>The Global Catalogue of Microorganisms (GCM) 10K type strain sequencing project: providing services to taxonomists for standard genome sequencing and annotation.</title>
        <authorList>
            <consortium name="The Broad Institute Genomics Platform"/>
            <consortium name="The Broad Institute Genome Sequencing Center for Infectious Disease"/>
            <person name="Wu L."/>
            <person name="Ma J."/>
        </authorList>
    </citation>
    <scope>NUCLEOTIDE SEQUENCE [LARGE SCALE GENOMIC DNA]</scope>
    <source>
        <strain evidence="2">CGMCC 1.14966</strain>
    </source>
</reference>
<name>A0ABQ2AFZ8_9BACT</name>
<comment type="caution">
    <text evidence="1">The sequence shown here is derived from an EMBL/GenBank/DDBJ whole genome shotgun (WGS) entry which is preliminary data.</text>
</comment>
<gene>
    <name evidence="1" type="ORF">GCM10011495_38470</name>
</gene>
<proteinExistence type="predicted"/>
<organism evidence="1 2">
    <name type="scientific">Hymenobacter frigidus</name>
    <dbReference type="NCBI Taxonomy" id="1524095"/>
    <lineage>
        <taxon>Bacteria</taxon>
        <taxon>Pseudomonadati</taxon>
        <taxon>Bacteroidota</taxon>
        <taxon>Cytophagia</taxon>
        <taxon>Cytophagales</taxon>
        <taxon>Hymenobacteraceae</taxon>
        <taxon>Hymenobacter</taxon>
    </lineage>
</organism>
<evidence type="ECO:0000313" key="1">
    <source>
        <dbReference type="EMBL" id="GGH91105.1"/>
    </source>
</evidence>
<sequence length="57" mass="6324">MFEFKAQASLLNTKGFLSNLQAASKGYQSVLETLYREGYELKSTLLNPTTLILVKPG</sequence>
<evidence type="ECO:0008006" key="3">
    <source>
        <dbReference type="Google" id="ProtNLM"/>
    </source>
</evidence>
<evidence type="ECO:0000313" key="2">
    <source>
        <dbReference type="Proteomes" id="UP000637774"/>
    </source>
</evidence>
<protein>
    <recommendedName>
        <fullName evidence="3">DUF4177 domain-containing protein</fullName>
    </recommendedName>
</protein>
<keyword evidence="2" id="KW-1185">Reference proteome</keyword>
<dbReference type="Proteomes" id="UP000637774">
    <property type="component" value="Unassembled WGS sequence"/>
</dbReference>
<dbReference type="EMBL" id="BMGY01000064">
    <property type="protein sequence ID" value="GGH91105.1"/>
    <property type="molecule type" value="Genomic_DNA"/>
</dbReference>